<dbReference type="Proteomes" id="UP001139035">
    <property type="component" value="Unassembled WGS sequence"/>
</dbReference>
<dbReference type="Gene3D" id="3.40.50.150">
    <property type="entry name" value="Vaccinia Virus protein VP39"/>
    <property type="match status" value="1"/>
</dbReference>
<proteinExistence type="predicted"/>
<gene>
    <name evidence="2" type="ORF">LZD57_14770</name>
</gene>
<dbReference type="SUPFAM" id="SSF53335">
    <property type="entry name" value="S-adenosyl-L-methionine-dependent methyltransferases"/>
    <property type="match status" value="1"/>
</dbReference>
<comment type="caution">
    <text evidence="2">The sequence shown here is derived from an EMBL/GenBank/DDBJ whole genome shotgun (WGS) entry which is preliminary data.</text>
</comment>
<dbReference type="EMBL" id="JAJUWU010000015">
    <property type="protein sequence ID" value="MCE7029256.1"/>
    <property type="molecule type" value="Genomic_DNA"/>
</dbReference>
<dbReference type="Pfam" id="PF05050">
    <property type="entry name" value="Methyltransf_21"/>
    <property type="match status" value="1"/>
</dbReference>
<evidence type="ECO:0000313" key="3">
    <source>
        <dbReference type="Proteomes" id="UP001139035"/>
    </source>
</evidence>
<keyword evidence="2" id="KW-0489">Methyltransferase</keyword>
<dbReference type="InterPro" id="IPR029063">
    <property type="entry name" value="SAM-dependent_MTases_sf"/>
</dbReference>
<evidence type="ECO:0000259" key="1">
    <source>
        <dbReference type="Pfam" id="PF05050"/>
    </source>
</evidence>
<name>A0A9X1P4S4_9HYPH</name>
<dbReference type="PANTHER" id="PTHR34203:SF15">
    <property type="entry name" value="SLL1173 PROTEIN"/>
    <property type="match status" value="1"/>
</dbReference>
<dbReference type="AlphaFoldDB" id="A0A9X1P4S4"/>
<dbReference type="InterPro" id="IPR006342">
    <property type="entry name" value="FkbM_mtfrase"/>
</dbReference>
<evidence type="ECO:0000313" key="2">
    <source>
        <dbReference type="EMBL" id="MCE7029256.1"/>
    </source>
</evidence>
<reference evidence="2" key="1">
    <citation type="submission" date="2022-01" db="EMBL/GenBank/DDBJ databases">
        <title>Jiella avicenniae sp. nov., a novel endophytic bacterium isolated from bark of Avicennia marina.</title>
        <authorList>
            <person name="Tuo L."/>
        </authorList>
    </citation>
    <scope>NUCLEOTIDE SEQUENCE</scope>
    <source>
        <strain evidence="2">CBK1P-4</strain>
    </source>
</reference>
<sequence>MTSSGRLAAWRGIARSLAVYRLDRRHRASLTRFAGTFVRPGDLVFDIGAHVGDRTAAFAGIGAKVVAVEAQPRLARLLRWQFRRSRRVTVVGAAVGRTAGTLSLRLNTRNPTVASASEGFVAAAGAGAAGWEGQVWDATITVDCTTLDELIARFGRPAFVKIDVEGFEAEVLAGLSPEYAPEALSFEFVTMDRAPALQALQEAVRLGYAGFDVSLGESHEWVFGERQTAEALEAYLQDLPEAANSGDVYGWRGASRRL</sequence>
<organism evidence="2 3">
    <name type="scientific">Jiella avicenniae</name>
    <dbReference type="NCBI Taxonomy" id="2907202"/>
    <lineage>
        <taxon>Bacteria</taxon>
        <taxon>Pseudomonadati</taxon>
        <taxon>Pseudomonadota</taxon>
        <taxon>Alphaproteobacteria</taxon>
        <taxon>Hyphomicrobiales</taxon>
        <taxon>Aurantimonadaceae</taxon>
        <taxon>Jiella</taxon>
    </lineage>
</organism>
<dbReference type="GO" id="GO:0008168">
    <property type="term" value="F:methyltransferase activity"/>
    <property type="evidence" value="ECO:0007669"/>
    <property type="project" value="UniProtKB-KW"/>
</dbReference>
<dbReference type="RefSeq" id="WP_233720251.1">
    <property type="nucleotide sequence ID" value="NZ_JAJUWU010000015.1"/>
</dbReference>
<keyword evidence="2" id="KW-0808">Transferase</keyword>
<feature type="domain" description="Methyltransferase FkbM" evidence="1">
    <location>
        <begin position="46"/>
        <end position="174"/>
    </location>
</feature>
<protein>
    <submittedName>
        <fullName evidence="2">FkbM family methyltransferase</fullName>
    </submittedName>
</protein>
<dbReference type="GO" id="GO:0032259">
    <property type="term" value="P:methylation"/>
    <property type="evidence" value="ECO:0007669"/>
    <property type="project" value="UniProtKB-KW"/>
</dbReference>
<dbReference type="PANTHER" id="PTHR34203">
    <property type="entry name" value="METHYLTRANSFERASE, FKBM FAMILY PROTEIN"/>
    <property type="match status" value="1"/>
</dbReference>
<keyword evidence="3" id="KW-1185">Reference proteome</keyword>
<dbReference type="NCBIfam" id="TIGR01444">
    <property type="entry name" value="fkbM_fam"/>
    <property type="match status" value="1"/>
</dbReference>
<accession>A0A9X1P4S4</accession>
<dbReference type="InterPro" id="IPR052514">
    <property type="entry name" value="SAM-dependent_MTase"/>
</dbReference>